<dbReference type="EC" id="1.1.1.62" evidence="11"/>
<comment type="subcellular location">
    <subcellularLocation>
        <location evidence="1">Endoplasmic reticulum</location>
    </subcellularLocation>
    <subcellularLocation>
        <location evidence="2">Lipid droplet</location>
    </subcellularLocation>
</comment>
<feature type="transmembrane region" description="Helical" evidence="18">
    <location>
        <begin position="32"/>
        <end position="52"/>
    </location>
</feature>
<evidence type="ECO:0000256" key="4">
    <source>
        <dbReference type="ARBA" id="ARBA00022677"/>
    </source>
</evidence>
<dbReference type="GO" id="GO:0005783">
    <property type="term" value="C:endoplasmic reticulum"/>
    <property type="evidence" value="ECO:0007669"/>
    <property type="project" value="UniProtKB-SubCell"/>
</dbReference>
<evidence type="ECO:0000256" key="8">
    <source>
        <dbReference type="ARBA" id="ARBA00022955"/>
    </source>
</evidence>
<evidence type="ECO:0000256" key="1">
    <source>
        <dbReference type="ARBA" id="ARBA00004240"/>
    </source>
</evidence>
<keyword evidence="7" id="KW-0521">NADP</keyword>
<keyword evidence="3" id="KW-0444">Lipid biosynthesis</keyword>
<keyword evidence="20" id="KW-1185">Reference proteome</keyword>
<keyword evidence="18" id="KW-1133">Transmembrane helix</keyword>
<evidence type="ECO:0000256" key="12">
    <source>
        <dbReference type="ARBA" id="ARBA00038261"/>
    </source>
</evidence>
<keyword evidence="5" id="KW-0732">Signal</keyword>
<dbReference type="Pfam" id="PF00106">
    <property type="entry name" value="adh_short"/>
    <property type="match status" value="1"/>
</dbReference>
<dbReference type="GO" id="GO:0005811">
    <property type="term" value="C:lipid droplet"/>
    <property type="evidence" value="ECO:0007669"/>
    <property type="project" value="UniProtKB-SubCell"/>
</dbReference>
<evidence type="ECO:0000256" key="6">
    <source>
        <dbReference type="ARBA" id="ARBA00022824"/>
    </source>
</evidence>
<keyword evidence="10" id="KW-0443">Lipid metabolism</keyword>
<dbReference type="PRINTS" id="PR00081">
    <property type="entry name" value="GDHRDH"/>
</dbReference>
<evidence type="ECO:0000256" key="18">
    <source>
        <dbReference type="SAM" id="Phobius"/>
    </source>
</evidence>
<evidence type="ECO:0000256" key="5">
    <source>
        <dbReference type="ARBA" id="ARBA00022729"/>
    </source>
</evidence>
<evidence type="ECO:0000256" key="7">
    <source>
        <dbReference type="ARBA" id="ARBA00022857"/>
    </source>
</evidence>
<dbReference type="CDD" id="cd05339">
    <property type="entry name" value="17beta-HSDXI-like_SDR_c"/>
    <property type="match status" value="1"/>
</dbReference>
<dbReference type="GO" id="GO:0004303">
    <property type="term" value="F:estradiol 17-beta-dehydrogenase [NAD(P)+] activity"/>
    <property type="evidence" value="ECO:0007669"/>
    <property type="project" value="UniProtKB-EC"/>
</dbReference>
<evidence type="ECO:0000313" key="19">
    <source>
        <dbReference type="Ensembl" id="ENSSMRP00000016599.1"/>
    </source>
</evidence>
<proteinExistence type="inferred from homology"/>
<keyword evidence="8" id="KW-0752">Steroid biosynthesis</keyword>
<name>A0A8D0DQS5_SALMN</name>
<dbReference type="GO" id="GO:0006694">
    <property type="term" value="P:steroid biosynthetic process"/>
    <property type="evidence" value="ECO:0007669"/>
    <property type="project" value="UniProtKB-KW"/>
</dbReference>
<evidence type="ECO:0000256" key="16">
    <source>
        <dbReference type="ARBA" id="ARBA00048022"/>
    </source>
</evidence>
<accession>A0A8D0DQS5</accession>
<evidence type="ECO:0000256" key="3">
    <source>
        <dbReference type="ARBA" id="ARBA00022516"/>
    </source>
</evidence>
<evidence type="ECO:0000256" key="13">
    <source>
        <dbReference type="ARBA" id="ARBA00039801"/>
    </source>
</evidence>
<reference evidence="19" key="2">
    <citation type="submission" date="2025-09" db="UniProtKB">
        <authorList>
            <consortium name="Ensembl"/>
        </authorList>
    </citation>
    <scope>IDENTIFICATION</scope>
</reference>
<keyword evidence="6" id="KW-0256">Endoplasmic reticulum</keyword>
<comment type="catalytic activity">
    <reaction evidence="17">
        <text>17beta-estradiol + NADP(+) = estrone + NADPH + H(+)</text>
        <dbReference type="Rhea" id="RHEA:24616"/>
        <dbReference type="ChEBI" id="CHEBI:15378"/>
        <dbReference type="ChEBI" id="CHEBI:16469"/>
        <dbReference type="ChEBI" id="CHEBI:17263"/>
        <dbReference type="ChEBI" id="CHEBI:57783"/>
        <dbReference type="ChEBI" id="CHEBI:58349"/>
        <dbReference type="EC" id="1.1.1.62"/>
    </reaction>
</comment>
<dbReference type="Ensembl" id="ENSSMRT00000019419.1">
    <property type="protein sequence ID" value="ENSSMRP00000016599.1"/>
    <property type="gene ID" value="ENSSMRG00000012935.1"/>
</dbReference>
<keyword evidence="18" id="KW-0472">Membrane</keyword>
<dbReference type="AlphaFoldDB" id="A0A8D0DQS5"/>
<dbReference type="Proteomes" id="UP000694421">
    <property type="component" value="Unplaced"/>
</dbReference>
<evidence type="ECO:0000256" key="9">
    <source>
        <dbReference type="ARBA" id="ARBA00023002"/>
    </source>
</evidence>
<dbReference type="FunFam" id="3.40.50.720:FF:000224">
    <property type="entry name" value="Hydroxysteroid 17-beta dehydrogenase 11"/>
    <property type="match status" value="1"/>
</dbReference>
<dbReference type="InterPro" id="IPR002347">
    <property type="entry name" value="SDR_fam"/>
</dbReference>
<evidence type="ECO:0000256" key="10">
    <source>
        <dbReference type="ARBA" id="ARBA00023098"/>
    </source>
</evidence>
<dbReference type="InterPro" id="IPR036291">
    <property type="entry name" value="NAD(P)-bd_dom_sf"/>
</dbReference>
<evidence type="ECO:0000256" key="15">
    <source>
        <dbReference type="ARBA" id="ARBA00042911"/>
    </source>
</evidence>
<dbReference type="SUPFAM" id="SSF51735">
    <property type="entry name" value="NAD(P)-binding Rossmann-fold domains"/>
    <property type="match status" value="1"/>
</dbReference>
<keyword evidence="9" id="KW-0560">Oxidoreductase</keyword>
<evidence type="ECO:0000256" key="11">
    <source>
        <dbReference type="ARBA" id="ARBA00024072"/>
    </source>
</evidence>
<evidence type="ECO:0000313" key="20">
    <source>
        <dbReference type="Proteomes" id="UP000694421"/>
    </source>
</evidence>
<dbReference type="OMA" id="HYWLAQE"/>
<dbReference type="PANTHER" id="PTHR24322">
    <property type="entry name" value="PKSB"/>
    <property type="match status" value="1"/>
</dbReference>
<dbReference type="GeneTree" id="ENSGT00940000160856"/>
<sequence length="329" mass="36705">MNSQLYYKVLLAVSGYGGRCCSYVRERENMNLLLDCLWLIVVITYSYVEALVKLFIPLKRKSVCGEIVLITGAGHGLGRHTAFEFAKRQSVLVLWDINKYGLEETAEKCRDLGAKVYIFVVDCSCREEIYTTADKVKKEVGDVSILVNNAGVVATSDLLSTQDKQIEKIFEVNILAHHWTTKAFLPAMMKNNHGHIATVASAGGHVTVPFLVSYCSSKFAAVGFHKSLTQELAALGKNGIKTSCLCPVFINTGFIKHPRTKIIPILEPDKVAKKFIDGILCDQKMIFLPTFVKLSLLLERILPDRALEAMNKMTHVKFDAVIQSEEKDK</sequence>
<evidence type="ECO:0000256" key="17">
    <source>
        <dbReference type="ARBA" id="ARBA00048906"/>
    </source>
</evidence>
<protein>
    <recommendedName>
        <fullName evidence="13">Estradiol 17-beta-dehydrogenase 11</fullName>
        <ecNumber evidence="11">1.1.1.62</ecNumber>
    </recommendedName>
    <alternativeName>
        <fullName evidence="14">17-beta-hydroxysteroid dehydrogenase 11</fullName>
    </alternativeName>
    <alternativeName>
        <fullName evidence="15">Dehydrogenase/reductase SDR family member 8</fullName>
    </alternativeName>
</protein>
<evidence type="ECO:0000256" key="14">
    <source>
        <dbReference type="ARBA" id="ARBA00042233"/>
    </source>
</evidence>
<dbReference type="PRINTS" id="PR00080">
    <property type="entry name" value="SDRFAMILY"/>
</dbReference>
<comment type="catalytic activity">
    <reaction evidence="16">
        <text>17beta-estradiol + NAD(+) = estrone + NADH + H(+)</text>
        <dbReference type="Rhea" id="RHEA:24612"/>
        <dbReference type="ChEBI" id="CHEBI:15378"/>
        <dbReference type="ChEBI" id="CHEBI:16469"/>
        <dbReference type="ChEBI" id="CHEBI:17263"/>
        <dbReference type="ChEBI" id="CHEBI:57540"/>
        <dbReference type="ChEBI" id="CHEBI:57945"/>
        <dbReference type="EC" id="1.1.1.62"/>
    </reaction>
</comment>
<keyword evidence="18" id="KW-0812">Transmembrane</keyword>
<reference evidence="19" key="1">
    <citation type="submission" date="2025-08" db="UniProtKB">
        <authorList>
            <consortium name="Ensembl"/>
        </authorList>
    </citation>
    <scope>IDENTIFICATION</scope>
</reference>
<keyword evidence="4" id="KW-0551">Lipid droplet</keyword>
<dbReference type="PANTHER" id="PTHR24322:SF489">
    <property type="entry name" value="ESTRADIOL 17-BETA-DEHYDROGENASE 11"/>
    <property type="match status" value="1"/>
</dbReference>
<evidence type="ECO:0000256" key="2">
    <source>
        <dbReference type="ARBA" id="ARBA00004502"/>
    </source>
</evidence>
<comment type="similarity">
    <text evidence="12">Belongs to the short-chain dehydrogenases/reductases (SDR) family. 17-beta-HSD 3 subfamily.</text>
</comment>
<organism evidence="19 20">
    <name type="scientific">Salvator merianae</name>
    <name type="common">Argentine black and white tegu</name>
    <name type="synonym">Tupinambis merianae</name>
    <dbReference type="NCBI Taxonomy" id="96440"/>
    <lineage>
        <taxon>Eukaryota</taxon>
        <taxon>Metazoa</taxon>
        <taxon>Chordata</taxon>
        <taxon>Craniata</taxon>
        <taxon>Vertebrata</taxon>
        <taxon>Euteleostomi</taxon>
        <taxon>Lepidosauria</taxon>
        <taxon>Squamata</taxon>
        <taxon>Bifurcata</taxon>
        <taxon>Unidentata</taxon>
        <taxon>Episquamata</taxon>
        <taxon>Laterata</taxon>
        <taxon>Teiioidea</taxon>
        <taxon>Teiidae</taxon>
        <taxon>Salvator</taxon>
    </lineage>
</organism>
<dbReference type="Gene3D" id="3.40.50.720">
    <property type="entry name" value="NAD(P)-binding Rossmann-like Domain"/>
    <property type="match status" value="1"/>
</dbReference>